<keyword evidence="3" id="KW-1185">Reference proteome</keyword>
<feature type="transmembrane region" description="Helical" evidence="1">
    <location>
        <begin position="12"/>
        <end position="33"/>
    </location>
</feature>
<organism evidence="2 3">
    <name type="scientific">Actinomadura harenae</name>
    <dbReference type="NCBI Taxonomy" id="2483351"/>
    <lineage>
        <taxon>Bacteria</taxon>
        <taxon>Bacillati</taxon>
        <taxon>Actinomycetota</taxon>
        <taxon>Actinomycetes</taxon>
        <taxon>Streptosporangiales</taxon>
        <taxon>Thermomonosporaceae</taxon>
        <taxon>Actinomadura</taxon>
    </lineage>
</organism>
<accession>A0A3M2LSH1</accession>
<keyword evidence="1" id="KW-0812">Transmembrane</keyword>
<sequence length="90" mass="9877">MMDGHELAEVAGAVGIFAFVTTVVTVIIVQVGATVRARAALAREAEYRRIAETSLETQRLIETRLTESARSLGEMEKRMDALETILLTVE</sequence>
<gene>
    <name evidence="2" type="ORF">EBO15_26555</name>
</gene>
<evidence type="ECO:0000313" key="3">
    <source>
        <dbReference type="Proteomes" id="UP000282674"/>
    </source>
</evidence>
<keyword evidence="1" id="KW-1133">Transmembrane helix</keyword>
<evidence type="ECO:0000313" key="2">
    <source>
        <dbReference type="EMBL" id="RMI40424.1"/>
    </source>
</evidence>
<protein>
    <recommendedName>
        <fullName evidence="4">Secreted protein</fullName>
    </recommendedName>
</protein>
<keyword evidence="1" id="KW-0472">Membrane</keyword>
<evidence type="ECO:0000256" key="1">
    <source>
        <dbReference type="SAM" id="Phobius"/>
    </source>
</evidence>
<evidence type="ECO:0008006" key="4">
    <source>
        <dbReference type="Google" id="ProtNLM"/>
    </source>
</evidence>
<comment type="caution">
    <text evidence="2">The sequence shown here is derived from an EMBL/GenBank/DDBJ whole genome shotgun (WGS) entry which is preliminary data.</text>
</comment>
<proteinExistence type="predicted"/>
<dbReference type="AlphaFoldDB" id="A0A3M2LSH1"/>
<name>A0A3M2LSH1_9ACTN</name>
<dbReference type="EMBL" id="RFFG01000054">
    <property type="protein sequence ID" value="RMI40424.1"/>
    <property type="molecule type" value="Genomic_DNA"/>
</dbReference>
<dbReference type="OrthoDB" id="4319152at2"/>
<reference evidence="2 3" key="1">
    <citation type="submission" date="2018-10" db="EMBL/GenBank/DDBJ databases">
        <title>Isolation from soil.</title>
        <authorList>
            <person name="Hu J."/>
        </authorList>
    </citation>
    <scope>NUCLEOTIDE SEQUENCE [LARGE SCALE GENOMIC DNA]</scope>
    <source>
        <strain evidence="2 3">NEAU-Ht49</strain>
    </source>
</reference>
<dbReference type="Proteomes" id="UP000282674">
    <property type="component" value="Unassembled WGS sequence"/>
</dbReference>